<dbReference type="GO" id="GO:0016192">
    <property type="term" value="P:vesicle-mediated transport"/>
    <property type="evidence" value="ECO:0007669"/>
    <property type="project" value="InterPro"/>
</dbReference>
<dbReference type="SUPFAM" id="SSF50989">
    <property type="entry name" value="Clathrin heavy-chain terminal domain"/>
    <property type="match status" value="1"/>
</dbReference>
<dbReference type="AlphaFoldDB" id="A0A699WVN3"/>
<gene>
    <name evidence="1" type="ORF">Tci_922319</name>
</gene>
<dbReference type="EMBL" id="BKCJ011756327">
    <property type="protein sequence ID" value="GFD50350.1"/>
    <property type="molecule type" value="Genomic_DNA"/>
</dbReference>
<accession>A0A699WVN3</accession>
<reference evidence="1" key="1">
    <citation type="journal article" date="2019" name="Sci. Rep.">
        <title>Draft genome of Tanacetum cinerariifolium, the natural source of mosquito coil.</title>
        <authorList>
            <person name="Yamashiro T."/>
            <person name="Shiraishi A."/>
            <person name="Satake H."/>
            <person name="Nakayama K."/>
        </authorList>
    </citation>
    <scope>NUCLEOTIDE SEQUENCE</scope>
</reference>
<name>A0A699WVN3_TANCI</name>
<dbReference type="InterPro" id="IPR016025">
    <property type="entry name" value="Clathrin_H-chain_N"/>
</dbReference>
<dbReference type="GO" id="GO:0006886">
    <property type="term" value="P:intracellular protein transport"/>
    <property type="evidence" value="ECO:0007669"/>
    <property type="project" value="InterPro"/>
</dbReference>
<feature type="non-terminal residue" evidence="1">
    <location>
        <position position="1"/>
    </location>
</feature>
<protein>
    <submittedName>
        <fullName evidence="1">Clathrin heavy chain 1</fullName>
    </submittedName>
</protein>
<evidence type="ECO:0000313" key="1">
    <source>
        <dbReference type="EMBL" id="GFD50350.1"/>
    </source>
</evidence>
<organism evidence="1">
    <name type="scientific">Tanacetum cinerariifolium</name>
    <name type="common">Dalmatian daisy</name>
    <name type="synonym">Chrysanthemum cinerariifolium</name>
    <dbReference type="NCBI Taxonomy" id="118510"/>
    <lineage>
        <taxon>Eukaryota</taxon>
        <taxon>Viridiplantae</taxon>
        <taxon>Streptophyta</taxon>
        <taxon>Embryophyta</taxon>
        <taxon>Tracheophyta</taxon>
        <taxon>Spermatophyta</taxon>
        <taxon>Magnoliopsida</taxon>
        <taxon>eudicotyledons</taxon>
        <taxon>Gunneridae</taxon>
        <taxon>Pentapetalae</taxon>
        <taxon>asterids</taxon>
        <taxon>campanulids</taxon>
        <taxon>Asterales</taxon>
        <taxon>Asteraceae</taxon>
        <taxon>Asteroideae</taxon>
        <taxon>Anthemideae</taxon>
        <taxon>Anthemidinae</taxon>
        <taxon>Tanacetum</taxon>
    </lineage>
</organism>
<dbReference type="GO" id="GO:0030130">
    <property type="term" value="C:clathrin coat of trans-Golgi network vesicle"/>
    <property type="evidence" value="ECO:0007669"/>
    <property type="project" value="InterPro"/>
</dbReference>
<dbReference type="GO" id="GO:0005198">
    <property type="term" value="F:structural molecule activity"/>
    <property type="evidence" value="ECO:0007669"/>
    <property type="project" value="InterPro"/>
</dbReference>
<proteinExistence type="predicted"/>
<dbReference type="GO" id="GO:0030132">
    <property type="term" value="C:clathrin coat of coated pit"/>
    <property type="evidence" value="ECO:0007669"/>
    <property type="project" value="InterPro"/>
</dbReference>
<sequence length="63" mass="6746">ETCSFTLLISNAVKLLKQHVASFASFKDPGSENPSFLISFATQNSNAGQVISKLHIIKLGAQP</sequence>
<feature type="non-terminal residue" evidence="1">
    <location>
        <position position="63"/>
    </location>
</feature>
<comment type="caution">
    <text evidence="1">The sequence shown here is derived from an EMBL/GenBank/DDBJ whole genome shotgun (WGS) entry which is preliminary data.</text>
</comment>